<comment type="caution">
    <text evidence="5">The sequence shown here is derived from an EMBL/GenBank/DDBJ whole genome shotgun (WGS) entry which is preliminary data.</text>
</comment>
<organism evidence="5 6">
    <name type="scientific">Polarella glacialis</name>
    <name type="common">Dinoflagellate</name>
    <dbReference type="NCBI Taxonomy" id="89957"/>
    <lineage>
        <taxon>Eukaryota</taxon>
        <taxon>Sar</taxon>
        <taxon>Alveolata</taxon>
        <taxon>Dinophyceae</taxon>
        <taxon>Suessiales</taxon>
        <taxon>Suessiaceae</taxon>
        <taxon>Polarella</taxon>
    </lineage>
</organism>
<keyword evidence="7" id="KW-1185">Reference proteome</keyword>
<dbReference type="Proteomes" id="UP000626109">
    <property type="component" value="Unassembled WGS sequence"/>
</dbReference>
<gene>
    <name evidence="4" type="ORF">PGLA1383_LOCUS56357</name>
    <name evidence="5" type="ORF">PGLA2088_LOCUS2856</name>
</gene>
<proteinExistence type="predicted"/>
<dbReference type="OrthoDB" id="541883at2759"/>
<reference evidence="5" key="1">
    <citation type="submission" date="2021-02" db="EMBL/GenBank/DDBJ databases">
        <authorList>
            <person name="Dougan E. K."/>
            <person name="Rhodes N."/>
            <person name="Thang M."/>
            <person name="Chan C."/>
        </authorList>
    </citation>
    <scope>NUCLEOTIDE SEQUENCE</scope>
</reference>
<evidence type="ECO:0000313" key="5">
    <source>
        <dbReference type="EMBL" id="CAE8644201.1"/>
    </source>
</evidence>
<feature type="domain" description="Carrier" evidence="3">
    <location>
        <begin position="15"/>
        <end position="93"/>
    </location>
</feature>
<dbReference type="Pfam" id="PF00550">
    <property type="entry name" value="PP-binding"/>
    <property type="match status" value="1"/>
</dbReference>
<evidence type="ECO:0000256" key="1">
    <source>
        <dbReference type="ARBA" id="ARBA00022450"/>
    </source>
</evidence>
<sequence>AAAASAAAAAAPKGLDPDIVQAKLTHVVEQVTGAGEEVHLDTPLMESGLDSLSAVAFRNELSRVFDGIGNLPAALMFDYPNVRAITQHIVDRSRGLA</sequence>
<accession>A0A813I2C8</accession>
<dbReference type="SUPFAM" id="SSF47336">
    <property type="entry name" value="ACP-like"/>
    <property type="match status" value="1"/>
</dbReference>
<dbReference type="EMBL" id="CAJNNW010002411">
    <property type="protein sequence ID" value="CAE8644201.1"/>
    <property type="molecule type" value="Genomic_DNA"/>
</dbReference>
<dbReference type="EMBL" id="CAJNNV010032991">
    <property type="protein sequence ID" value="CAE8641764.1"/>
    <property type="molecule type" value="Genomic_DNA"/>
</dbReference>
<evidence type="ECO:0000256" key="2">
    <source>
        <dbReference type="ARBA" id="ARBA00022553"/>
    </source>
</evidence>
<dbReference type="InterPro" id="IPR036736">
    <property type="entry name" value="ACP-like_sf"/>
</dbReference>
<name>A0A813I2C8_POLGL</name>
<evidence type="ECO:0000259" key="3">
    <source>
        <dbReference type="PROSITE" id="PS50075"/>
    </source>
</evidence>
<dbReference type="AlphaFoldDB" id="A0A813I2C8"/>
<evidence type="ECO:0000313" key="6">
    <source>
        <dbReference type="Proteomes" id="UP000626109"/>
    </source>
</evidence>
<keyword evidence="2" id="KW-0597">Phosphoprotein</keyword>
<dbReference type="SMART" id="SM00823">
    <property type="entry name" value="PKS_PP"/>
    <property type="match status" value="1"/>
</dbReference>
<evidence type="ECO:0000313" key="7">
    <source>
        <dbReference type="Proteomes" id="UP000654075"/>
    </source>
</evidence>
<dbReference type="PROSITE" id="PS50075">
    <property type="entry name" value="CARRIER"/>
    <property type="match status" value="1"/>
</dbReference>
<evidence type="ECO:0000313" key="4">
    <source>
        <dbReference type="EMBL" id="CAE8641764.1"/>
    </source>
</evidence>
<dbReference type="Gene3D" id="1.10.1200.10">
    <property type="entry name" value="ACP-like"/>
    <property type="match status" value="1"/>
</dbReference>
<dbReference type="InterPro" id="IPR020806">
    <property type="entry name" value="PKS_PP-bd"/>
</dbReference>
<dbReference type="GO" id="GO:0031177">
    <property type="term" value="F:phosphopantetheine binding"/>
    <property type="evidence" value="ECO:0007669"/>
    <property type="project" value="InterPro"/>
</dbReference>
<feature type="non-terminal residue" evidence="5">
    <location>
        <position position="97"/>
    </location>
</feature>
<keyword evidence="1" id="KW-0596">Phosphopantetheine</keyword>
<protein>
    <recommendedName>
        <fullName evidence="3">Carrier domain-containing protein</fullName>
    </recommendedName>
</protein>
<dbReference type="Proteomes" id="UP000654075">
    <property type="component" value="Unassembled WGS sequence"/>
</dbReference>
<dbReference type="InterPro" id="IPR009081">
    <property type="entry name" value="PP-bd_ACP"/>
</dbReference>